<keyword evidence="4" id="KW-1185">Reference proteome</keyword>
<dbReference type="Gene3D" id="6.20.240.60">
    <property type="match status" value="1"/>
</dbReference>
<feature type="domain" description="Cell wall hydrolase SleB" evidence="2">
    <location>
        <begin position="112"/>
        <end position="210"/>
    </location>
</feature>
<sequence>MLTKRAQPRFFFLWNSFFLMMFCLSVTPTKATAPDLVLWGPPLPKQTSVSAASVPHTDNHSLAPMKPMKAAQKTAVRSSRAVERISARDGRISVSNRDRELLARLVYAEGRGEPYEGQVAVAAVVLNRVESSQFPNTIPGVIFAENAFSPVHSGRLSSATNETARRAVLDAIHGADPSQGALYFFNPETATSRWIWSRKQTVRIANHVFAR</sequence>
<keyword evidence="1" id="KW-0732">Signal</keyword>
<dbReference type="Pfam" id="PF07486">
    <property type="entry name" value="Hydrolase_2"/>
    <property type="match status" value="1"/>
</dbReference>
<proteinExistence type="predicted"/>
<dbReference type="Gene3D" id="1.10.10.2520">
    <property type="entry name" value="Cell wall hydrolase SleB, domain 1"/>
    <property type="match status" value="1"/>
</dbReference>
<reference evidence="3" key="1">
    <citation type="submission" date="2022-06" db="EMBL/GenBank/DDBJ databases">
        <title>Genome sequencing of Brevibacillus sp. BB3-R1.</title>
        <authorList>
            <person name="Heo J."/>
            <person name="Lee D."/>
            <person name="Won M."/>
            <person name="Han B.-H."/>
            <person name="Hong S.-B."/>
            <person name="Kwon S.-W."/>
        </authorList>
    </citation>
    <scope>NUCLEOTIDE SEQUENCE</scope>
    <source>
        <strain evidence="3">BB3-R1</strain>
    </source>
</reference>
<gene>
    <name evidence="3" type="ORF">NDK47_12710</name>
</gene>
<dbReference type="Proteomes" id="UP001056500">
    <property type="component" value="Chromosome"/>
</dbReference>
<evidence type="ECO:0000256" key="1">
    <source>
        <dbReference type="SAM" id="SignalP"/>
    </source>
</evidence>
<dbReference type="InterPro" id="IPR011105">
    <property type="entry name" value="Cell_wall_hydrolase_SleB"/>
</dbReference>
<evidence type="ECO:0000313" key="3">
    <source>
        <dbReference type="EMBL" id="USG68085.1"/>
    </source>
</evidence>
<dbReference type="RefSeq" id="WP_251875419.1">
    <property type="nucleotide sequence ID" value="NZ_CP098755.1"/>
</dbReference>
<evidence type="ECO:0000259" key="2">
    <source>
        <dbReference type="Pfam" id="PF07486"/>
    </source>
</evidence>
<evidence type="ECO:0000313" key="4">
    <source>
        <dbReference type="Proteomes" id="UP001056500"/>
    </source>
</evidence>
<feature type="chain" id="PRO_5047312015" evidence="1">
    <location>
        <begin position="34"/>
        <end position="211"/>
    </location>
</feature>
<dbReference type="GO" id="GO:0016787">
    <property type="term" value="F:hydrolase activity"/>
    <property type="evidence" value="ECO:0007669"/>
    <property type="project" value="UniProtKB-KW"/>
</dbReference>
<keyword evidence="3" id="KW-0378">Hydrolase</keyword>
<accession>A0ABY4WLQ8</accession>
<dbReference type="InterPro" id="IPR042047">
    <property type="entry name" value="SleB_dom1"/>
</dbReference>
<organism evidence="3 4">
    <name type="scientific">Brevibacillus ruminantium</name>
    <dbReference type="NCBI Taxonomy" id="2950604"/>
    <lineage>
        <taxon>Bacteria</taxon>
        <taxon>Bacillati</taxon>
        <taxon>Bacillota</taxon>
        <taxon>Bacilli</taxon>
        <taxon>Bacillales</taxon>
        <taxon>Paenibacillaceae</taxon>
        <taxon>Brevibacillus</taxon>
    </lineage>
</organism>
<feature type="signal peptide" evidence="1">
    <location>
        <begin position="1"/>
        <end position="33"/>
    </location>
</feature>
<dbReference type="EMBL" id="CP098755">
    <property type="protein sequence ID" value="USG68085.1"/>
    <property type="molecule type" value="Genomic_DNA"/>
</dbReference>
<protein>
    <submittedName>
        <fullName evidence="3">Cell wall hydrolase</fullName>
    </submittedName>
</protein>
<name>A0ABY4WLQ8_9BACL</name>